<organism evidence="2 3">
    <name type="scientific">Escherichia phage Skarpretter</name>
    <dbReference type="NCBI Taxonomy" id="2488654"/>
    <lineage>
        <taxon>Viruses</taxon>
        <taxon>Duplodnaviria</taxon>
        <taxon>Heunggongvirae</taxon>
        <taxon>Uroviricota</taxon>
        <taxon>Caudoviricetes</taxon>
        <taxon>Skarprettervirus</taxon>
        <taxon>Skarprettervirus skarpretter</taxon>
    </lineage>
</organism>
<accession>A0A3G8F3F6</accession>
<dbReference type="EMBL" id="MK105855">
    <property type="protein sequence ID" value="AZF88678.1"/>
    <property type="molecule type" value="Genomic_DNA"/>
</dbReference>
<sequence length="61" mass="7057">MIKRFWPYWLIRFVVLAALIRYSFDWWSAAALAISVDVIGGVISSHIFRKAAQKQTDRSEA</sequence>
<keyword evidence="3" id="KW-1185">Reference proteome</keyword>
<dbReference type="Proteomes" id="UP000279721">
    <property type="component" value="Segment"/>
</dbReference>
<evidence type="ECO:0000313" key="2">
    <source>
        <dbReference type="EMBL" id="AZF88678.1"/>
    </source>
</evidence>
<keyword evidence="1" id="KW-0472">Membrane</keyword>
<protein>
    <submittedName>
        <fullName evidence="2">Uncharacterized protein</fullName>
    </submittedName>
</protein>
<keyword evidence="1" id="KW-0812">Transmembrane</keyword>
<dbReference type="RefSeq" id="YP_009816911.1">
    <property type="nucleotide sequence ID" value="NC_048112.1"/>
</dbReference>
<dbReference type="KEGG" id="vg:55008223"/>
<evidence type="ECO:0000256" key="1">
    <source>
        <dbReference type="SAM" id="Phobius"/>
    </source>
</evidence>
<name>A0A3G8F3F6_9CAUD</name>
<keyword evidence="1" id="KW-1133">Transmembrane helix</keyword>
<evidence type="ECO:0000313" key="3">
    <source>
        <dbReference type="Proteomes" id="UP000279721"/>
    </source>
</evidence>
<proteinExistence type="predicted"/>
<feature type="transmembrane region" description="Helical" evidence="1">
    <location>
        <begin position="30"/>
        <end position="48"/>
    </location>
</feature>
<feature type="transmembrane region" description="Helical" evidence="1">
    <location>
        <begin position="7"/>
        <end position="24"/>
    </location>
</feature>
<reference evidence="3" key="1">
    <citation type="submission" date="2018-10" db="EMBL/GenBank/DDBJ databases">
        <authorList>
            <person name="Olsen N.S."/>
            <person name="Kot W."/>
            <person name="Hansen L.H."/>
        </authorList>
    </citation>
    <scope>NUCLEOTIDE SEQUENCE [LARGE SCALE GENOMIC DNA]</scope>
</reference>
<dbReference type="GeneID" id="55008223"/>